<reference evidence="1" key="1">
    <citation type="submission" date="2022-08" db="EMBL/GenBank/DDBJ databases">
        <title>Genome Sequence of Lecanicillium fungicola.</title>
        <authorList>
            <person name="Buettner E."/>
        </authorList>
    </citation>
    <scope>NUCLEOTIDE SEQUENCE</scope>
    <source>
        <strain evidence="1">Babe33</strain>
    </source>
</reference>
<gene>
    <name evidence="1" type="ORF">NQ176_g6405</name>
</gene>
<keyword evidence="2" id="KW-1185">Reference proteome</keyword>
<sequence>MAKSKQKGKGPRNPNGGSTFNEDALEKLTSRIDQSLNDNDHKRKRPLTNSSPAQTAKKQRNSNAAPATSESKTEQETLLAEIIALGGDEDDLELINGVDSDDEVTNESKAVPVDKKLRDELAALSKELGFAAFAPQEASEDEVEEAENDSAEGDSAVDEDEDEDNEVNNREEEHIHESRKISNMTFEPRADWHAYKLAKLPSPITDDAGLFFSPIQALKQHAQGLLDRDADKYRTSIFASASHKFLSTIMTSGTLTDKVSALTLAIQESPVHNTRAFDGLMNLASKKSRAQAIGAIGALVDLLGPGTLLPADRRLRIFQNQPGLLGTLQKYNIRGWAPEQPLPGKISEAHLISWVFEDWLKATYFKIIQLLEGWCADEIEYSRIKAVDFVYGLLKEKPEQETNLLTLLVNKLGDRDKKIASRVSYLLLQLQNSHPGMKPVIVSAVEQEILLHPSQDSRSRYYAINTLNQTILSSKEPSVAESLVRIYFELFVSMLKSGSLGIPLQNEAGGENSTEKKQEPRPGKPGGRPPRKGGRPAKAAPAAPEAEAADKLVSALLTGVNRAAPFVGANDAVMETHVDTLFKIAHSANFNTGIQALLLIQHLSLARSIATDRFYRTLYESLLDPRLVTSSKQSLYLNLLLRSLKNDVDVRRVKAFAKRMLQIAVLHQPPFVCGLLYVIGLLRQTFPDLSTLIDQPEESVFDDDEDDIQRPMYDGRKRNPEHSNAQRSCLWEMIPMQTHYHPSVSVFAAGLLNKATKMQKPDLDSHSLIRFLDKFVYRNAKSTDGAKGASIMQPLRATKDSGDIWLGSRGAGATGTQVNTAAFWNKKSEDVAADDVFFHEYFQNIGKESKNKKKAKAAEIEAADEAEEEAGEDEIWKALVDARPDVEGDGSDLDKGFDDFDDEELASLNGSSPALSLDDDDSDGGVSFEDDGDEDGSDGFVEFNDEDGSEEELDIKKAENKKKSARRKMIKGLPTFASVDDYAEMLANEDDDM</sequence>
<comment type="caution">
    <text evidence="1">The sequence shown here is derived from an EMBL/GenBank/DDBJ whole genome shotgun (WGS) entry which is preliminary data.</text>
</comment>
<name>A0ACC1N4E1_9HYPO</name>
<dbReference type="EMBL" id="JANJQO010000919">
    <property type="protein sequence ID" value="KAJ2973789.1"/>
    <property type="molecule type" value="Genomic_DNA"/>
</dbReference>
<evidence type="ECO:0000313" key="2">
    <source>
        <dbReference type="Proteomes" id="UP001143910"/>
    </source>
</evidence>
<proteinExistence type="predicted"/>
<organism evidence="1 2">
    <name type="scientific">Zarea fungicola</name>
    <dbReference type="NCBI Taxonomy" id="93591"/>
    <lineage>
        <taxon>Eukaryota</taxon>
        <taxon>Fungi</taxon>
        <taxon>Dikarya</taxon>
        <taxon>Ascomycota</taxon>
        <taxon>Pezizomycotina</taxon>
        <taxon>Sordariomycetes</taxon>
        <taxon>Hypocreomycetidae</taxon>
        <taxon>Hypocreales</taxon>
        <taxon>Cordycipitaceae</taxon>
        <taxon>Zarea</taxon>
    </lineage>
</organism>
<protein>
    <submittedName>
        <fullName evidence="1">Uncharacterized protein</fullName>
    </submittedName>
</protein>
<evidence type="ECO:0000313" key="1">
    <source>
        <dbReference type="EMBL" id="KAJ2973789.1"/>
    </source>
</evidence>
<dbReference type="Proteomes" id="UP001143910">
    <property type="component" value="Unassembled WGS sequence"/>
</dbReference>
<accession>A0ACC1N4E1</accession>